<evidence type="ECO:0000313" key="3">
    <source>
        <dbReference type="Proteomes" id="UP000295765"/>
    </source>
</evidence>
<dbReference type="GO" id="GO:0046523">
    <property type="term" value="F:S-methyl-5-thioribose-1-phosphate isomerase activity"/>
    <property type="evidence" value="ECO:0007669"/>
    <property type="project" value="TreeGrafter"/>
</dbReference>
<proteinExistence type="inferred from homology"/>
<comment type="similarity">
    <text evidence="1">Belongs to the eIF-2B alpha/beta/delta subunits family.</text>
</comment>
<evidence type="ECO:0000256" key="1">
    <source>
        <dbReference type="RuleBase" id="RU003814"/>
    </source>
</evidence>
<keyword evidence="3" id="KW-1185">Reference proteome</keyword>
<dbReference type="Gene3D" id="3.40.50.10470">
    <property type="entry name" value="Translation initiation factor eif-2b, domain 2"/>
    <property type="match status" value="1"/>
</dbReference>
<accession>A0A4R2KY36</accession>
<dbReference type="OrthoDB" id="6113936at2"/>
<keyword evidence="2" id="KW-0396">Initiation factor</keyword>
<dbReference type="Pfam" id="PF01008">
    <property type="entry name" value="IF-2B"/>
    <property type="match status" value="1"/>
</dbReference>
<gene>
    <name evidence="2" type="ORF">EV699_1197</name>
</gene>
<dbReference type="PANTHER" id="PTHR43475">
    <property type="entry name" value="METHYLTHIORIBOSE-1-PHOSPHATE ISOMERASE"/>
    <property type="match status" value="1"/>
</dbReference>
<dbReference type="InterPro" id="IPR042529">
    <property type="entry name" value="IF_2B-like_C"/>
</dbReference>
<sequence>MTPAFTAGLAALAADRRHGATELARSSLELLAALATTLPAQDVDALRAALCAAAAQVRACRPSMAPLGNLTDAWQAELAGLPPTLAVARRAAADAATRLITATHAATAALAGHIATLLGRDRTVLTHSFSSTVLAGLARLAGHGLQVRVTEARPLNEGWTLATRLAALGIPVSVYTDAQAALALAGADAVLLGADTRLADGGCVNKAGSLPIALAARAARAAGVPVYVACEQVKRSPARAATVALERMEVAELGYPEVPGVTLCNTYFEVVPGALVSAWVSEDGVTAAG</sequence>
<dbReference type="GO" id="GO:0003743">
    <property type="term" value="F:translation initiation factor activity"/>
    <property type="evidence" value="ECO:0007669"/>
    <property type="project" value="UniProtKB-KW"/>
</dbReference>
<dbReference type="GO" id="GO:0019509">
    <property type="term" value="P:L-methionine salvage from methylthioadenosine"/>
    <property type="evidence" value="ECO:0007669"/>
    <property type="project" value="TreeGrafter"/>
</dbReference>
<dbReference type="InterPro" id="IPR000649">
    <property type="entry name" value="IF-2B-related"/>
</dbReference>
<dbReference type="Proteomes" id="UP000295765">
    <property type="component" value="Unassembled WGS sequence"/>
</dbReference>
<dbReference type="InterPro" id="IPR037171">
    <property type="entry name" value="NagB/RpiA_transferase-like"/>
</dbReference>
<dbReference type="RefSeq" id="WP_132544608.1">
    <property type="nucleotide sequence ID" value="NZ_SLWY01000019.1"/>
</dbReference>
<reference evidence="2 3" key="1">
    <citation type="submission" date="2019-03" db="EMBL/GenBank/DDBJ databases">
        <title>Genomic Encyclopedia of Type Strains, Phase IV (KMG-IV): sequencing the most valuable type-strain genomes for metagenomic binning, comparative biology and taxonomic classification.</title>
        <authorList>
            <person name="Goeker M."/>
        </authorList>
    </citation>
    <scope>NUCLEOTIDE SEQUENCE [LARGE SCALE GENOMIC DNA]</scope>
    <source>
        <strain evidence="2 3">DSM 25287</strain>
    </source>
</reference>
<dbReference type="EMBL" id="SLWY01000019">
    <property type="protein sequence ID" value="TCO79551.1"/>
    <property type="molecule type" value="Genomic_DNA"/>
</dbReference>
<name>A0A4R2KY36_9GAMM</name>
<dbReference type="AlphaFoldDB" id="A0A4R2KY36"/>
<dbReference type="SUPFAM" id="SSF100950">
    <property type="entry name" value="NagB/RpiA/CoA transferase-like"/>
    <property type="match status" value="1"/>
</dbReference>
<protein>
    <submittedName>
        <fullName evidence="2">Translation initiation factor eIF-2B subunit delta</fullName>
    </submittedName>
</protein>
<dbReference type="PANTHER" id="PTHR43475:SF1">
    <property type="entry name" value="METHYLTHIORIBOSE-1-PHOSPHATE ISOMERASE"/>
    <property type="match status" value="1"/>
</dbReference>
<comment type="caution">
    <text evidence="2">The sequence shown here is derived from an EMBL/GenBank/DDBJ whole genome shotgun (WGS) entry which is preliminary data.</text>
</comment>
<organism evidence="2 3">
    <name type="scientific">Plasticicumulans lactativorans</name>
    <dbReference type="NCBI Taxonomy" id="1133106"/>
    <lineage>
        <taxon>Bacteria</taxon>
        <taxon>Pseudomonadati</taxon>
        <taxon>Pseudomonadota</taxon>
        <taxon>Gammaproteobacteria</taxon>
        <taxon>Candidatus Competibacteraceae</taxon>
        <taxon>Plasticicumulans</taxon>
    </lineage>
</organism>
<keyword evidence="2" id="KW-0648">Protein biosynthesis</keyword>
<evidence type="ECO:0000313" key="2">
    <source>
        <dbReference type="EMBL" id="TCO79551.1"/>
    </source>
</evidence>